<protein>
    <submittedName>
        <fullName evidence="1">2'-5' RNA ligase</fullName>
    </submittedName>
</protein>
<dbReference type="GO" id="GO:0016874">
    <property type="term" value="F:ligase activity"/>
    <property type="evidence" value="ECO:0007669"/>
    <property type="project" value="UniProtKB-KW"/>
</dbReference>
<keyword evidence="1" id="KW-0436">Ligase</keyword>
<dbReference type="Pfam" id="PF13563">
    <property type="entry name" value="2_5_RNA_ligase2"/>
    <property type="match status" value="1"/>
</dbReference>
<name>A0A543J5R8_9PSEU</name>
<organism evidence="1 2">
    <name type="scientific">Saccharothrix saharensis</name>
    <dbReference type="NCBI Taxonomy" id="571190"/>
    <lineage>
        <taxon>Bacteria</taxon>
        <taxon>Bacillati</taxon>
        <taxon>Actinomycetota</taxon>
        <taxon>Actinomycetes</taxon>
        <taxon>Pseudonocardiales</taxon>
        <taxon>Pseudonocardiaceae</taxon>
        <taxon>Saccharothrix</taxon>
    </lineage>
</organism>
<evidence type="ECO:0000313" key="2">
    <source>
        <dbReference type="Proteomes" id="UP000316628"/>
    </source>
</evidence>
<dbReference type="EMBL" id="VFPP01000001">
    <property type="protein sequence ID" value="TQM78195.1"/>
    <property type="molecule type" value="Genomic_DNA"/>
</dbReference>
<reference evidence="1 2" key="1">
    <citation type="submission" date="2019-06" db="EMBL/GenBank/DDBJ databases">
        <title>Sequencing the genomes of 1000 actinobacteria strains.</title>
        <authorList>
            <person name="Klenk H.-P."/>
        </authorList>
    </citation>
    <scope>NUCLEOTIDE SEQUENCE [LARGE SCALE GENOMIC DNA]</scope>
    <source>
        <strain evidence="1 2">DSM 45456</strain>
    </source>
</reference>
<proteinExistence type="predicted"/>
<dbReference type="InterPro" id="IPR009097">
    <property type="entry name" value="Cyclic_Pdiesterase"/>
</dbReference>
<keyword evidence="2" id="KW-1185">Reference proteome</keyword>
<dbReference type="AlphaFoldDB" id="A0A543J5R8"/>
<comment type="caution">
    <text evidence="1">The sequence shown here is derived from an EMBL/GenBank/DDBJ whole genome shotgun (WGS) entry which is preliminary data.</text>
</comment>
<dbReference type="RefSeq" id="WP_211363352.1">
    <property type="nucleotide sequence ID" value="NZ_VFPP01000001.1"/>
</dbReference>
<gene>
    <name evidence="1" type="ORF">FHX81_0451</name>
</gene>
<dbReference type="Proteomes" id="UP000316628">
    <property type="component" value="Unassembled WGS sequence"/>
</dbReference>
<dbReference type="Gene3D" id="3.90.1140.10">
    <property type="entry name" value="Cyclic phosphodiesterase"/>
    <property type="match status" value="1"/>
</dbReference>
<evidence type="ECO:0000313" key="1">
    <source>
        <dbReference type="EMBL" id="TQM78195.1"/>
    </source>
</evidence>
<accession>A0A543J5R8</accession>
<dbReference type="SUPFAM" id="SSF55144">
    <property type="entry name" value="LigT-like"/>
    <property type="match status" value="1"/>
</dbReference>
<sequence length="214" mass="23578">MSATEPMRDHWWWRPGWKTGRSFYTWHVTFADQPGAQRLVADYAPVLEKLPQLDPVPSRWLHLTLQGIGFTDEVADDDVDRIVRAARQRCAELEPFTVAIGPAHVDPETIQMPARPLEPLARLRLAIRAAIGDVWGHDNVPEPEAGFRAHVSLGYSNTAGPAEPVAQALDAHGGYTGEVTVTSVSLINLNRDRKAYEWTDVASVPLGGGTPSRT</sequence>